<gene>
    <name evidence="2" type="ORF">TELCIR_08758</name>
</gene>
<dbReference type="PROSITE" id="PS50878">
    <property type="entry name" value="RT_POL"/>
    <property type="match status" value="1"/>
</dbReference>
<evidence type="ECO:0000313" key="3">
    <source>
        <dbReference type="Proteomes" id="UP000230423"/>
    </source>
</evidence>
<dbReference type="InterPro" id="IPR043128">
    <property type="entry name" value="Rev_trsase/Diguanyl_cyclase"/>
</dbReference>
<accession>A0A2G9UI62</accession>
<dbReference type="Gene3D" id="3.30.70.270">
    <property type="match status" value="2"/>
</dbReference>
<name>A0A2G9UI62_TELCI</name>
<protein>
    <recommendedName>
        <fullName evidence="1">Reverse transcriptase domain-containing protein</fullName>
    </recommendedName>
</protein>
<dbReference type="Pfam" id="PF00078">
    <property type="entry name" value="RVT_1"/>
    <property type="match status" value="1"/>
</dbReference>
<proteinExistence type="predicted"/>
<sequence>MDTLTAGLDDTAAYLDDIIVTAKTIDEHNTRLEAVFRRIQDFGFRLRLEKCSLLRTEIRYLGFMINADGRRPDRAKVDAIQTMPVPKDVSELRASLGLVNFYGTFVRELHNLRAPLDAFTNKDAAYI</sequence>
<dbReference type="InterPro" id="IPR000477">
    <property type="entry name" value="RT_dom"/>
</dbReference>
<dbReference type="OrthoDB" id="5855384at2759"/>
<evidence type="ECO:0000259" key="1">
    <source>
        <dbReference type="PROSITE" id="PS50878"/>
    </source>
</evidence>
<dbReference type="Proteomes" id="UP000230423">
    <property type="component" value="Unassembled WGS sequence"/>
</dbReference>
<dbReference type="EMBL" id="KZ346665">
    <property type="protein sequence ID" value="PIO69412.1"/>
    <property type="molecule type" value="Genomic_DNA"/>
</dbReference>
<evidence type="ECO:0000313" key="2">
    <source>
        <dbReference type="EMBL" id="PIO69412.1"/>
    </source>
</evidence>
<organism evidence="2 3">
    <name type="scientific">Teladorsagia circumcincta</name>
    <name type="common">Brown stomach worm</name>
    <name type="synonym">Ostertagia circumcincta</name>
    <dbReference type="NCBI Taxonomy" id="45464"/>
    <lineage>
        <taxon>Eukaryota</taxon>
        <taxon>Metazoa</taxon>
        <taxon>Ecdysozoa</taxon>
        <taxon>Nematoda</taxon>
        <taxon>Chromadorea</taxon>
        <taxon>Rhabditida</taxon>
        <taxon>Rhabditina</taxon>
        <taxon>Rhabditomorpha</taxon>
        <taxon>Strongyloidea</taxon>
        <taxon>Trichostrongylidae</taxon>
        <taxon>Teladorsagia</taxon>
    </lineage>
</organism>
<dbReference type="InterPro" id="IPR043502">
    <property type="entry name" value="DNA/RNA_pol_sf"/>
</dbReference>
<reference evidence="2 3" key="1">
    <citation type="submission" date="2015-09" db="EMBL/GenBank/DDBJ databases">
        <title>Draft genome of the parasitic nematode Teladorsagia circumcincta isolate WARC Sus (inbred).</title>
        <authorList>
            <person name="Mitreva M."/>
        </authorList>
    </citation>
    <scope>NUCLEOTIDE SEQUENCE [LARGE SCALE GENOMIC DNA]</scope>
    <source>
        <strain evidence="2 3">S</strain>
    </source>
</reference>
<keyword evidence="3" id="KW-1185">Reference proteome</keyword>
<dbReference type="PANTHER" id="PTHR37984">
    <property type="entry name" value="PROTEIN CBG26694"/>
    <property type="match status" value="1"/>
</dbReference>
<feature type="domain" description="Reverse transcriptase" evidence="1">
    <location>
        <begin position="1"/>
        <end position="65"/>
    </location>
</feature>
<dbReference type="InterPro" id="IPR050951">
    <property type="entry name" value="Retrovirus_Pol_polyprotein"/>
</dbReference>
<dbReference type="AlphaFoldDB" id="A0A2G9UI62"/>
<dbReference type="SUPFAM" id="SSF56672">
    <property type="entry name" value="DNA/RNA polymerases"/>
    <property type="match status" value="1"/>
</dbReference>
<dbReference type="PANTHER" id="PTHR37984:SF5">
    <property type="entry name" value="PROTEIN NYNRIN-LIKE"/>
    <property type="match status" value="1"/>
</dbReference>